<dbReference type="Pfam" id="PF25547">
    <property type="entry name" value="WXG100_2"/>
    <property type="match status" value="1"/>
</dbReference>
<dbReference type="NCBIfam" id="TIGR03696">
    <property type="entry name" value="Rhs_assc_core"/>
    <property type="match status" value="1"/>
</dbReference>
<dbReference type="InterPro" id="IPR006530">
    <property type="entry name" value="YD"/>
</dbReference>
<dbReference type="GO" id="GO:0004521">
    <property type="term" value="F:RNA endonuclease activity"/>
    <property type="evidence" value="ECO:0007669"/>
    <property type="project" value="InterPro"/>
</dbReference>
<feature type="region of interest" description="Disordered" evidence="4">
    <location>
        <begin position="251"/>
        <end position="380"/>
    </location>
</feature>
<dbReference type="Pfam" id="PF20148">
    <property type="entry name" value="DUF6531"/>
    <property type="match status" value="1"/>
</dbReference>
<keyword evidence="10" id="KW-1185">Reference proteome</keyword>
<dbReference type="InterPro" id="IPR001826">
    <property type="entry name" value="RHS"/>
</dbReference>
<evidence type="ECO:0000259" key="8">
    <source>
        <dbReference type="Pfam" id="PF25547"/>
    </source>
</evidence>
<dbReference type="InterPro" id="IPR057746">
    <property type="entry name" value="CpnT-like_N"/>
</dbReference>
<dbReference type="NCBIfam" id="TIGR01643">
    <property type="entry name" value="YD_repeat_2x"/>
    <property type="match status" value="8"/>
</dbReference>
<dbReference type="InterPro" id="IPR031325">
    <property type="entry name" value="RHS_repeat"/>
</dbReference>
<proteinExistence type="predicted"/>
<keyword evidence="3" id="KW-0378">Hydrolase</keyword>
<dbReference type="Pfam" id="PF05593">
    <property type="entry name" value="RHS_repeat"/>
    <property type="match status" value="4"/>
</dbReference>
<evidence type="ECO:0000256" key="3">
    <source>
        <dbReference type="ARBA" id="ARBA00022801"/>
    </source>
</evidence>
<dbReference type="InterPro" id="IPR050708">
    <property type="entry name" value="T6SS_VgrG/RHS"/>
</dbReference>
<dbReference type="GO" id="GO:0016787">
    <property type="term" value="F:hydrolase activity"/>
    <property type="evidence" value="ECO:0007669"/>
    <property type="project" value="UniProtKB-KW"/>
</dbReference>
<dbReference type="SUPFAM" id="SSF140459">
    <property type="entry name" value="PE/PPE dimer-like"/>
    <property type="match status" value="1"/>
</dbReference>
<dbReference type="InterPro" id="IPR016191">
    <property type="entry name" value="Ribonuclease/ribotoxin"/>
</dbReference>
<protein>
    <submittedName>
        <fullName evidence="9">Type IV secretion protein Rhs</fullName>
    </submittedName>
</protein>
<feature type="domain" description="Teneurin-like YD-shell" evidence="7">
    <location>
        <begin position="1113"/>
        <end position="1233"/>
    </location>
</feature>
<dbReference type="Pfam" id="PF00545">
    <property type="entry name" value="Ribonuclease"/>
    <property type="match status" value="1"/>
</dbReference>
<feature type="compositionally biased region" description="Low complexity" evidence="4">
    <location>
        <begin position="295"/>
        <end position="307"/>
    </location>
</feature>
<feature type="compositionally biased region" description="Low complexity" evidence="4">
    <location>
        <begin position="315"/>
        <end position="329"/>
    </location>
</feature>
<name>A0A4D4J650_9PSEU</name>
<organism evidence="9 10">
    <name type="scientific">Gandjariella thermophila</name>
    <dbReference type="NCBI Taxonomy" id="1931992"/>
    <lineage>
        <taxon>Bacteria</taxon>
        <taxon>Bacillati</taxon>
        <taxon>Actinomycetota</taxon>
        <taxon>Actinomycetes</taxon>
        <taxon>Pseudonocardiales</taxon>
        <taxon>Pseudonocardiaceae</taxon>
        <taxon>Gandjariella</taxon>
    </lineage>
</organism>
<accession>A0A4D4J650</accession>
<dbReference type="Gene3D" id="3.10.450.30">
    <property type="entry name" value="Microbial ribonucleases"/>
    <property type="match status" value="1"/>
</dbReference>
<dbReference type="PANTHER" id="PTHR32305:SF15">
    <property type="entry name" value="PROTEIN RHSA-RELATED"/>
    <property type="match status" value="1"/>
</dbReference>
<dbReference type="Gene3D" id="1.10.287.1060">
    <property type="entry name" value="ESAT-6-like"/>
    <property type="match status" value="1"/>
</dbReference>
<feature type="domain" description="Outer membrane channel protein CpnT-like N-terminal" evidence="8">
    <location>
        <begin position="62"/>
        <end position="162"/>
    </location>
</feature>
<evidence type="ECO:0000313" key="10">
    <source>
        <dbReference type="Proteomes" id="UP000298860"/>
    </source>
</evidence>
<sequence>MAQKQDSTTWHTGISLVDDAASVYDGVQSGSWVEAGLGLLGTGLDTLAMVTNPVATLISYGLNWLIEHVKPLQDALNWLAGDPDQISAYAKTWKNVAQAVGKAGQDLTTAIQRETSSWTGQAADAYRNHATNTVNHLSAAATAADTIGTVVEVVGALVGTVRGLVRDMVTQAIGDIIQDALEEVCTLGLGTPVVIAQVVTQVSDWMEKITAVIRKLTGSLEKLRPLMSKLEEIWNGIKKGLSGLRNAEDGADTAARNASHAADDGAHAPHTGGDTTAPSSAGDVPGDTTAPSNAGHTPGDTTTPSSHGGDGTPGHTGTDPGSPGTGDTTAPSHTDNGGPGSSSGHGGSDDTSIKGNNNDPSANSKTESGTPKDGDPVDVSTGVMLQTQTDVQLPGILPLVISRTHKSTYRVGRWFGRSWASTLDQKIEVDDDAVHFAAADGMLLRYPLPAVGAPVLPQEGAAWPLAVGDDGGYTITNRPAGQTLHFAASGAQQRPITAITDRNGNRIDFVYDVHGTLVEVRHSGGYRIGVETTDGLVTELRLIDPETASVVTLMRYRYDDRRCLTEVINSSNLPMRFEYDDAGRMTRWEDRNGMWYRFFYDADGRCVRGEGKDGYLSYTFDYDRKNLVTRSTNSLGHTTTYHLNDRLQVVREIDPLGNTTLSEWDAHHRLLSRTDPLGRTTRYTYDGAGNLTTITRPDGSQAHAEYNEFGSPTVVRQPDGATWRHEYDSRGNLTATTDPAGARTVFERDARGNLTAVIDALGNAHGIEVNAAGLPIMVADPAGAVSRYTRDVLGRVSAVIDPNGNTARIGWNVEGKPVFRTLPDGSTERWVYDGEGNLVEHVDAAGGVTRTEIGHFDLPVAEIGPDGARLAYAYDTELQLVAVTNPYGRVWRYEYDAAGNTIRESDFDGRVISYVRDGAGQLVERINGAGQVTTFSRDEVGNVVEQRSEDMLARFEYDPAGRITRAVNADADVTFRRDVLGRVLAESINGDTVTSTYDLLGRRLVRRTPSGAESLWEYGVGDLPVALHVTGHTVWFSHDAAGHEIERQFDSGFVLSQEWDINHRLASQTLAAVGFGPSHSNQILQHRRYHYRRDGLVAGVDDQLGGPRRFHLDRAGRIIAVHGTYRPERYTYDLDGNITFADWSAAEQGRATTEAQGLREYAGTLLRRAGNVSYRHDRQGRVVRRQQRRLSAKPLTWHYTWNSDDRLVAVTTPDGQRWRYRYDALGRRIAKQRLTEDGSVVEETRFTWDGTVLAEQAEVGTGHGRRTTTWEWEPGRFRPIVQAERSPHQGASQEWFDQKFYAIVTDLVGTPTEMVEPDGNIAWRARHSLWGAPSSHDDGDAHTPLRFPGQYHDPESQLNYNYQRYYDPLSGHYVSNDPLGLAPAPNHHAYVFNPTVWMDPLGLTPYDATTPVGGSNEPRFVSGRDGIIDTADPNLKQQIDNVANHMINNGYTPPPGVRQGGLRGYPPGTWGNRAGDLPTQPLGYYHETDVWPGPGPRGSQRLIVGNGGEVWYTPDHYGTFRRVR</sequence>
<evidence type="ECO:0000256" key="2">
    <source>
        <dbReference type="ARBA" id="ARBA00022737"/>
    </source>
</evidence>
<evidence type="ECO:0000259" key="5">
    <source>
        <dbReference type="Pfam" id="PF03527"/>
    </source>
</evidence>
<dbReference type="InterPro" id="IPR022385">
    <property type="entry name" value="Rhs_assc_core"/>
</dbReference>
<keyword evidence="2" id="KW-0677">Repeat</keyword>
<evidence type="ECO:0000256" key="1">
    <source>
        <dbReference type="ARBA" id="ARBA00022722"/>
    </source>
</evidence>
<dbReference type="EMBL" id="BJFL01000005">
    <property type="protein sequence ID" value="GDY30059.1"/>
    <property type="molecule type" value="Genomic_DNA"/>
</dbReference>
<dbReference type="Pfam" id="PF03527">
    <property type="entry name" value="RHS"/>
    <property type="match status" value="1"/>
</dbReference>
<dbReference type="InterPro" id="IPR045351">
    <property type="entry name" value="DUF6531"/>
</dbReference>
<evidence type="ECO:0000259" key="6">
    <source>
        <dbReference type="Pfam" id="PF20148"/>
    </source>
</evidence>
<dbReference type="Pfam" id="PF25023">
    <property type="entry name" value="TEN_YD-shell"/>
    <property type="match status" value="2"/>
</dbReference>
<feature type="domain" description="DUF6531" evidence="6">
    <location>
        <begin position="374"/>
        <end position="446"/>
    </location>
</feature>
<dbReference type="GO" id="GO:0003723">
    <property type="term" value="F:RNA binding"/>
    <property type="evidence" value="ECO:0007669"/>
    <property type="project" value="InterPro"/>
</dbReference>
<dbReference type="InterPro" id="IPR000026">
    <property type="entry name" value="N1-like"/>
</dbReference>
<feature type="domain" description="RHS protein conserved region" evidence="5">
    <location>
        <begin position="1303"/>
        <end position="1332"/>
    </location>
</feature>
<feature type="compositionally biased region" description="Gly residues" evidence="4">
    <location>
        <begin position="337"/>
        <end position="346"/>
    </location>
</feature>
<evidence type="ECO:0000256" key="4">
    <source>
        <dbReference type="SAM" id="MobiDB-lite"/>
    </source>
</evidence>
<gene>
    <name evidence="9" type="ORF">GTS_16920</name>
</gene>
<evidence type="ECO:0000313" key="9">
    <source>
        <dbReference type="EMBL" id="GDY30059.1"/>
    </source>
</evidence>
<dbReference type="Proteomes" id="UP000298860">
    <property type="component" value="Unassembled WGS sequence"/>
</dbReference>
<dbReference type="InterPro" id="IPR056823">
    <property type="entry name" value="TEN-like_YD-shell"/>
</dbReference>
<reference evidence="10" key="1">
    <citation type="submission" date="2019-04" db="EMBL/GenBank/DDBJ databases">
        <title>Draft genome sequence of Pseudonocardiaceae bacterium SL3-2-4.</title>
        <authorList>
            <person name="Ningsih F."/>
            <person name="Yokota A."/>
            <person name="Sakai Y."/>
            <person name="Nanatani K."/>
            <person name="Yabe S."/>
            <person name="Oetari A."/>
            <person name="Sjamsuridzal W."/>
        </authorList>
    </citation>
    <scope>NUCLEOTIDE SEQUENCE [LARGE SCALE GENOMIC DNA]</scope>
    <source>
        <strain evidence="10">SL3-2-4</strain>
    </source>
</reference>
<feature type="compositionally biased region" description="Polar residues" evidence="4">
    <location>
        <begin position="353"/>
        <end position="369"/>
    </location>
</feature>
<keyword evidence="1" id="KW-0540">Nuclease</keyword>
<dbReference type="SUPFAM" id="SSF53933">
    <property type="entry name" value="Microbial ribonucleases"/>
    <property type="match status" value="1"/>
</dbReference>
<feature type="domain" description="Teneurin-like YD-shell" evidence="7">
    <location>
        <begin position="471"/>
        <end position="607"/>
    </location>
</feature>
<evidence type="ECO:0000259" key="7">
    <source>
        <dbReference type="Pfam" id="PF25023"/>
    </source>
</evidence>
<comment type="caution">
    <text evidence="9">The sequence shown here is derived from an EMBL/GenBank/DDBJ whole genome shotgun (WGS) entry which is preliminary data.</text>
</comment>
<dbReference type="PANTHER" id="PTHR32305">
    <property type="match status" value="1"/>
</dbReference>
<dbReference type="InterPro" id="IPR038332">
    <property type="entry name" value="PPE_sf"/>
</dbReference>
<dbReference type="Gene3D" id="2.180.10.10">
    <property type="entry name" value="RHS repeat-associated core"/>
    <property type="match status" value="3"/>
</dbReference>